<sequence>MTGTDSVSLMGESSKYLDQEVYAEDEGLISGDDLIPEDINFAHSLLKKRRLLKKGLVERQRAKDPAGVLFRYKKILLTYQRLKNMTKAFEIHGVDRNTVASTTPIAELLLVAPEKLVERFGNPYNLLLEQSIGQLVCVGLEVSYNC</sequence>
<reference evidence="1 2" key="1">
    <citation type="submission" date="2024-04" db="EMBL/GenBank/DDBJ databases">
        <authorList>
            <person name="Waldvogel A.-M."/>
            <person name="Schoenle A."/>
        </authorList>
    </citation>
    <scope>NUCLEOTIDE SEQUENCE [LARGE SCALE GENOMIC DNA]</scope>
</reference>
<dbReference type="PANTHER" id="PTHR16477:SF2">
    <property type="entry name" value="COILED-COIL DOMAIN-CONTAINING PROTEIN 106"/>
    <property type="match status" value="1"/>
</dbReference>
<gene>
    <name evidence="1" type="ORF">KC01_LOCUS37483</name>
</gene>
<dbReference type="Proteomes" id="UP001497482">
    <property type="component" value="Chromosome 7"/>
</dbReference>
<dbReference type="EMBL" id="OZ035829">
    <property type="protein sequence ID" value="CAL1610979.1"/>
    <property type="molecule type" value="Genomic_DNA"/>
</dbReference>
<proteinExistence type="predicted"/>
<protein>
    <submittedName>
        <fullName evidence="1">Uncharacterized protein</fullName>
    </submittedName>
</protein>
<dbReference type="Pfam" id="PF15794">
    <property type="entry name" value="CCDC106"/>
    <property type="match status" value="1"/>
</dbReference>
<dbReference type="PANTHER" id="PTHR16477">
    <property type="entry name" value="COILED-COIL DOMAIN-CONTAINING PROTEIN 106"/>
    <property type="match status" value="1"/>
</dbReference>
<accession>A0AAV2MC99</accession>
<dbReference type="InterPro" id="IPR031591">
    <property type="entry name" value="CCDC106"/>
</dbReference>
<evidence type="ECO:0000313" key="2">
    <source>
        <dbReference type="Proteomes" id="UP001497482"/>
    </source>
</evidence>
<name>A0AAV2MC99_KNICA</name>
<dbReference type="GO" id="GO:0005654">
    <property type="term" value="C:nucleoplasm"/>
    <property type="evidence" value="ECO:0007669"/>
    <property type="project" value="TreeGrafter"/>
</dbReference>
<keyword evidence="2" id="KW-1185">Reference proteome</keyword>
<organism evidence="1 2">
    <name type="scientific">Knipowitschia caucasica</name>
    <name type="common">Caucasian dwarf goby</name>
    <name type="synonym">Pomatoschistus caucasicus</name>
    <dbReference type="NCBI Taxonomy" id="637954"/>
    <lineage>
        <taxon>Eukaryota</taxon>
        <taxon>Metazoa</taxon>
        <taxon>Chordata</taxon>
        <taxon>Craniata</taxon>
        <taxon>Vertebrata</taxon>
        <taxon>Euteleostomi</taxon>
        <taxon>Actinopterygii</taxon>
        <taxon>Neopterygii</taxon>
        <taxon>Teleostei</taxon>
        <taxon>Neoteleostei</taxon>
        <taxon>Acanthomorphata</taxon>
        <taxon>Gobiaria</taxon>
        <taxon>Gobiiformes</taxon>
        <taxon>Gobioidei</taxon>
        <taxon>Gobiidae</taxon>
        <taxon>Gobiinae</taxon>
        <taxon>Knipowitschia</taxon>
    </lineage>
</organism>
<dbReference type="AlphaFoldDB" id="A0AAV2MC99"/>
<evidence type="ECO:0000313" key="1">
    <source>
        <dbReference type="EMBL" id="CAL1610979.1"/>
    </source>
</evidence>